<dbReference type="SMART" id="SM00256">
    <property type="entry name" value="FBOX"/>
    <property type="match status" value="1"/>
</dbReference>
<comment type="caution">
    <text evidence="5">The sequence shown here is derived from an EMBL/GenBank/DDBJ whole genome shotgun (WGS) entry which is preliminary data.</text>
</comment>
<keyword evidence="2" id="KW-0378">Hydrolase</keyword>
<dbReference type="Gene3D" id="1.20.1280.50">
    <property type="match status" value="1"/>
</dbReference>
<dbReference type="PROSITE" id="PS00141">
    <property type="entry name" value="ASP_PROTEASE"/>
    <property type="match status" value="2"/>
</dbReference>
<dbReference type="InterPro" id="IPR005174">
    <property type="entry name" value="KIB1-4_b-propeller"/>
</dbReference>
<proteinExistence type="inferred from homology"/>
<dbReference type="Gene3D" id="2.40.70.10">
    <property type="entry name" value="Acid Proteases"/>
    <property type="match status" value="4"/>
</dbReference>
<dbReference type="EMBL" id="JADBGQ010000003">
    <property type="protein sequence ID" value="KAG5403115.1"/>
    <property type="molecule type" value="Genomic_DNA"/>
</dbReference>
<evidence type="ECO:0000256" key="3">
    <source>
        <dbReference type="SAM" id="Phobius"/>
    </source>
</evidence>
<keyword evidence="3" id="KW-1133">Transmembrane helix</keyword>
<keyword evidence="3" id="KW-0812">Transmembrane</keyword>
<dbReference type="Pfam" id="PF00026">
    <property type="entry name" value="Asp"/>
    <property type="match status" value="2"/>
</dbReference>
<dbReference type="PRINTS" id="PR00792">
    <property type="entry name" value="PEPSIN"/>
</dbReference>
<organism evidence="5 6">
    <name type="scientific">Brassica rapa subsp. trilocularis</name>
    <dbReference type="NCBI Taxonomy" id="1813537"/>
    <lineage>
        <taxon>Eukaryota</taxon>
        <taxon>Viridiplantae</taxon>
        <taxon>Streptophyta</taxon>
        <taxon>Embryophyta</taxon>
        <taxon>Tracheophyta</taxon>
        <taxon>Spermatophyta</taxon>
        <taxon>Magnoliopsida</taxon>
        <taxon>eudicotyledons</taxon>
        <taxon>Gunneridae</taxon>
        <taxon>Pentapetalae</taxon>
        <taxon>rosids</taxon>
        <taxon>malvids</taxon>
        <taxon>Brassicales</taxon>
        <taxon>Brassicaceae</taxon>
        <taxon>Brassiceae</taxon>
        <taxon>Brassica</taxon>
    </lineage>
</organism>
<keyword evidence="2" id="KW-0645">Protease</keyword>
<dbReference type="Pfam" id="PF00646">
    <property type="entry name" value="F-box"/>
    <property type="match status" value="1"/>
</dbReference>
<evidence type="ECO:0000256" key="1">
    <source>
        <dbReference type="ARBA" id="ARBA00007447"/>
    </source>
</evidence>
<dbReference type="InterPro" id="IPR001461">
    <property type="entry name" value="Aspartic_peptidase_A1"/>
</dbReference>
<dbReference type="SUPFAM" id="SSF81383">
    <property type="entry name" value="F-box domain"/>
    <property type="match status" value="1"/>
</dbReference>
<dbReference type="InterPro" id="IPR021109">
    <property type="entry name" value="Peptidase_aspartic_dom_sf"/>
</dbReference>
<dbReference type="PANTHER" id="PTHR47966:SF39">
    <property type="entry name" value="EUKARYOTIC ASPARTYL PROTEASE FAMILY PROTEIN"/>
    <property type="match status" value="1"/>
</dbReference>
<dbReference type="InterPro" id="IPR001810">
    <property type="entry name" value="F-box_dom"/>
</dbReference>
<evidence type="ECO:0000313" key="6">
    <source>
        <dbReference type="Proteomes" id="UP000823674"/>
    </source>
</evidence>
<feature type="transmembrane region" description="Helical" evidence="3">
    <location>
        <begin position="12"/>
        <end position="34"/>
    </location>
</feature>
<gene>
    <name evidence="5" type="primary">A03p005760.1_BraROA</name>
    <name evidence="5" type="ORF">IGI04_009234</name>
</gene>
<keyword evidence="2" id="KW-0064">Aspartyl protease</keyword>
<name>A0ABQ7MWS2_BRACM</name>
<dbReference type="InterPro" id="IPR001969">
    <property type="entry name" value="Aspartic_peptidase_AS"/>
</dbReference>
<evidence type="ECO:0000313" key="5">
    <source>
        <dbReference type="EMBL" id="KAG5403115.1"/>
    </source>
</evidence>
<dbReference type="InterPro" id="IPR036047">
    <property type="entry name" value="F-box-like_dom_sf"/>
</dbReference>
<dbReference type="SUPFAM" id="SSF50630">
    <property type="entry name" value="Acid proteases"/>
    <property type="match status" value="2"/>
</dbReference>
<accession>A0ABQ7MWS2</accession>
<dbReference type="PROSITE" id="PS51767">
    <property type="entry name" value="PEPTIDASE_A1"/>
    <property type="match status" value="2"/>
</dbReference>
<evidence type="ECO:0000259" key="4">
    <source>
        <dbReference type="PROSITE" id="PS51767"/>
    </source>
</evidence>
<reference evidence="5 6" key="1">
    <citation type="submission" date="2021-03" db="EMBL/GenBank/DDBJ databases">
        <authorList>
            <person name="King G.J."/>
            <person name="Bancroft I."/>
            <person name="Baten A."/>
            <person name="Bloomfield J."/>
            <person name="Borpatragohain P."/>
            <person name="He Z."/>
            <person name="Irish N."/>
            <person name="Irwin J."/>
            <person name="Liu K."/>
            <person name="Mauleon R.P."/>
            <person name="Moore J."/>
            <person name="Morris R."/>
            <person name="Ostergaard L."/>
            <person name="Wang B."/>
            <person name="Wells R."/>
        </authorList>
    </citation>
    <scope>NUCLEOTIDE SEQUENCE [LARGE SCALE GENOMIC DNA]</scope>
    <source>
        <strain evidence="5">R-o-18</strain>
        <tissue evidence="5">Leaf</tissue>
    </source>
</reference>
<dbReference type="Pfam" id="PF03478">
    <property type="entry name" value="Beta-prop_KIB1-4"/>
    <property type="match status" value="1"/>
</dbReference>
<dbReference type="PANTHER" id="PTHR47966">
    <property type="entry name" value="BETA-SITE APP-CLEAVING ENZYME, ISOFORM A-RELATED"/>
    <property type="match status" value="1"/>
</dbReference>
<feature type="domain" description="Peptidase A1" evidence="4">
    <location>
        <begin position="761"/>
        <end position="1052"/>
    </location>
</feature>
<dbReference type="InterPro" id="IPR033121">
    <property type="entry name" value="PEPTIDASE_A1"/>
</dbReference>
<keyword evidence="6" id="KW-1185">Reference proteome</keyword>
<keyword evidence="3" id="KW-0472">Membrane</keyword>
<comment type="similarity">
    <text evidence="1 2">Belongs to the peptidase A1 family.</text>
</comment>
<feature type="domain" description="Peptidase A1" evidence="4">
    <location>
        <begin position="64"/>
        <end position="390"/>
    </location>
</feature>
<protein>
    <recommendedName>
        <fullName evidence="4">Peptidase A1 domain-containing protein</fullName>
    </recommendedName>
</protein>
<dbReference type="Proteomes" id="UP000823674">
    <property type="component" value="Chromosome A03"/>
</dbReference>
<sequence length="1052" mass="119621">MGCRSLNPNTYIIYIILDLVCAMCNAFVIKSFVYGQAMMRIPLKTKTLWNKDDVALTNDHDNTYFGQIMVGTPGQPFNVLFDTGSFDLWVPSLEWPKPGSKRYRSSASKTFKRDGKKAEIRYGAGSLKGFMSNDAVEIGGLRIKQQAFIEATEAPGKRIYQRPWDGIFGLSGLSKSTITGARPIWRTMMDEGVVTNKVFSIWLRRYSDSGENGGEIVFGGIDQEHFTGAHTYVDAEGPHNTFKINSFFVGKIDTKVCSKGCKVLVDSGSTYIRGPPNMIVKINKQIGVAADCSNYDKLSEVISFTIAAKIFTLTPRDYIERKNGKCKSVFADGNLARHSFDHFILFGTTRLQELLKSDSPIVSCGEMEPSMWSKLPSDLIQLIFERLGFADFQRAKSVCSSWRYASKQSSPNNQIPWLILFPEKGKDYCLLFNPKEKDEKLYRIQNIGVNFANSNCLATYGSWLLMQDDHQYNIIYILNIFTCEKIDLPSMKSQLSIVETEDDMFLVQLHDNRDVLFWFDEKTKDYVVIWIIQARFLVYSRKGDKYWKRIELFNFNFDMVYKDHRLYLYTSSRDVKVLDFSQGIPRQVFETQVNYDYSRKPEDVFYYDVPLHECRKIKTENLVVRVTGEVLRVKSIVLCNSDVWYFRIYKMNSLNSEWEKLDSLGDEEAIFLDLGITVTLANTIKGVNGNSIYFSGNHNNYCDSDLGHFWSKNDILIFNLGTQEIERPHPSQAMMRIPLKSTKTLWNKDDVTLTNVNDNTYFGQIMVGTPGQPFNVLFDTGSFDLWVPSLKWPKPGSKRYRSSASKTYKPDGKKTEVRYGTGSLKGFMSNDAVEIGGLRIKQQAFIEATEAPGRRIYERPWDGIFGLSGLSKSTITGGRPIWRTMMDEGVVTKKVFSIWLRRYSDSAEDGGEIVFGGIDQEHFTGAHTYVHAEGLLNKFMMYSFFVGKIDMKVCSKGCKVVVDTGSTYIRGPPNLIVKINKQIGVAADCSNYDKLSEVISFTIAAKTFTLTPRDYIERKNGKCKSVFSDAATWYAIHSSISYCLGLPDSRNC</sequence>
<evidence type="ECO:0000256" key="2">
    <source>
        <dbReference type="RuleBase" id="RU000454"/>
    </source>
</evidence>